<feature type="compositionally biased region" description="Basic and acidic residues" evidence="1">
    <location>
        <begin position="178"/>
        <end position="224"/>
    </location>
</feature>
<sequence>MDFDGAADELYGVVPGEFMETRKRLVQEARSAGDGALAKRIGSLRRPTLSAWAVDLLSRSAGDELDQLLDVGARLREAWSSGGGIGGLEQRRGELVGRLVRRARALAEEAGQPLRDPAVREVEDTLQAAAVDAEVAEEVARGRLAQPRSHTGFVPAGFPLSPDRPAPAEPVPAAPEEAGERAEREKAHRAALRKAEQTDRDLADREAETAEARADMESADADVGRLRRELDRAISRQEAAARRLEKAERRRGKAADAAEKAHRRARETAPPG</sequence>
<feature type="compositionally biased region" description="Basic and acidic residues" evidence="1">
    <location>
        <begin position="238"/>
        <end position="260"/>
    </location>
</feature>
<gene>
    <name evidence="2" type="ORF">GCM10010191_71580</name>
</gene>
<keyword evidence="3" id="KW-1185">Reference proteome</keyword>
<dbReference type="Proteomes" id="UP001501231">
    <property type="component" value="Unassembled WGS sequence"/>
</dbReference>
<name>A0ABN3K285_9ACTN</name>
<dbReference type="EMBL" id="BAAARW010000028">
    <property type="protein sequence ID" value="GAA2444567.1"/>
    <property type="molecule type" value="Genomic_DNA"/>
</dbReference>
<evidence type="ECO:0000313" key="2">
    <source>
        <dbReference type="EMBL" id="GAA2444567.1"/>
    </source>
</evidence>
<evidence type="ECO:0000313" key="3">
    <source>
        <dbReference type="Proteomes" id="UP001501231"/>
    </source>
</evidence>
<feature type="compositionally biased region" description="Pro residues" evidence="1">
    <location>
        <begin position="162"/>
        <end position="173"/>
    </location>
</feature>
<dbReference type="RefSeq" id="WP_344595097.1">
    <property type="nucleotide sequence ID" value="NZ_BAAARW010000028.1"/>
</dbReference>
<feature type="region of interest" description="Disordered" evidence="1">
    <location>
        <begin position="238"/>
        <end position="272"/>
    </location>
</feature>
<evidence type="ECO:0008006" key="4">
    <source>
        <dbReference type="Google" id="ProtNLM"/>
    </source>
</evidence>
<evidence type="ECO:0000256" key="1">
    <source>
        <dbReference type="SAM" id="MobiDB-lite"/>
    </source>
</evidence>
<proteinExistence type="predicted"/>
<feature type="region of interest" description="Disordered" evidence="1">
    <location>
        <begin position="146"/>
        <end position="224"/>
    </location>
</feature>
<organism evidence="2 3">
    <name type="scientific">Actinomadura vinacea</name>
    <dbReference type="NCBI Taxonomy" id="115336"/>
    <lineage>
        <taxon>Bacteria</taxon>
        <taxon>Bacillati</taxon>
        <taxon>Actinomycetota</taxon>
        <taxon>Actinomycetes</taxon>
        <taxon>Streptosporangiales</taxon>
        <taxon>Thermomonosporaceae</taxon>
        <taxon>Actinomadura</taxon>
    </lineage>
</organism>
<reference evidence="2 3" key="1">
    <citation type="journal article" date="2019" name="Int. J. Syst. Evol. Microbiol.">
        <title>The Global Catalogue of Microorganisms (GCM) 10K type strain sequencing project: providing services to taxonomists for standard genome sequencing and annotation.</title>
        <authorList>
            <consortium name="The Broad Institute Genomics Platform"/>
            <consortium name="The Broad Institute Genome Sequencing Center for Infectious Disease"/>
            <person name="Wu L."/>
            <person name="Ma J."/>
        </authorList>
    </citation>
    <scope>NUCLEOTIDE SEQUENCE [LARGE SCALE GENOMIC DNA]</scope>
    <source>
        <strain evidence="2 3">JCM 3325</strain>
    </source>
</reference>
<comment type="caution">
    <text evidence="2">The sequence shown here is derived from an EMBL/GenBank/DDBJ whole genome shotgun (WGS) entry which is preliminary data.</text>
</comment>
<accession>A0ABN3K285</accession>
<protein>
    <recommendedName>
        <fullName evidence="4">Transposase</fullName>
    </recommendedName>
</protein>